<keyword evidence="1" id="KW-0732">Signal</keyword>
<protein>
    <submittedName>
        <fullName evidence="2">Uncharacterized protein</fullName>
    </submittedName>
</protein>
<evidence type="ECO:0000256" key="1">
    <source>
        <dbReference type="SAM" id="SignalP"/>
    </source>
</evidence>
<keyword evidence="3" id="KW-1185">Reference proteome</keyword>
<dbReference type="RefSeq" id="WP_157118855.1">
    <property type="nucleotide sequence ID" value="NZ_JAXOJX010000104.1"/>
</dbReference>
<gene>
    <name evidence="2" type="ORF">SM757_32255</name>
</gene>
<evidence type="ECO:0000313" key="2">
    <source>
        <dbReference type="EMBL" id="MDZ5461257.1"/>
    </source>
</evidence>
<feature type="signal peptide" evidence="1">
    <location>
        <begin position="1"/>
        <end position="47"/>
    </location>
</feature>
<reference evidence="2 3" key="1">
    <citation type="submission" date="2023-11" db="EMBL/GenBank/DDBJ databases">
        <title>Draft genome of Azohydromonas lata strain H1 (DSM1123), a polyhydroxyalkanoate producer.</title>
        <authorList>
            <person name="Traversa D."/>
            <person name="D'Addabbo P."/>
            <person name="Pazzani C."/>
            <person name="Manzari C."/>
            <person name="Chiara M."/>
            <person name="Scrascia M."/>
        </authorList>
    </citation>
    <scope>NUCLEOTIDE SEQUENCE [LARGE SCALE GENOMIC DNA]</scope>
    <source>
        <strain evidence="2 3">H1</strain>
    </source>
</reference>
<organism evidence="2 3">
    <name type="scientific">Azohydromonas lata</name>
    <dbReference type="NCBI Taxonomy" id="45677"/>
    <lineage>
        <taxon>Bacteria</taxon>
        <taxon>Pseudomonadati</taxon>
        <taxon>Pseudomonadota</taxon>
        <taxon>Betaproteobacteria</taxon>
        <taxon>Burkholderiales</taxon>
        <taxon>Sphaerotilaceae</taxon>
        <taxon>Azohydromonas</taxon>
    </lineage>
</organism>
<comment type="caution">
    <text evidence="2">The sequence shown here is derived from an EMBL/GenBank/DDBJ whole genome shotgun (WGS) entry which is preliminary data.</text>
</comment>
<proteinExistence type="predicted"/>
<sequence>MDHLSPEPRCCTSGRQPCRLRRPECLPAALPAALLITLLAAACGAQAQERTRVAAVTYTLGSTSVPQQGEQSEHRRLEVVRWAAQGDSAWGMSLGASRDGLNPPRPEVGVRWRSRLEGNQRLDLSAWRRITANGAAASPEAQDEAALQTRIELQFTSPRSSASLGELGALGVQLGADSKLSMRVRRGGPMLYYRMQF</sequence>
<name>A0ABU5IQS7_9BURK</name>
<dbReference type="Proteomes" id="UP001293718">
    <property type="component" value="Unassembled WGS sequence"/>
</dbReference>
<evidence type="ECO:0000313" key="3">
    <source>
        <dbReference type="Proteomes" id="UP001293718"/>
    </source>
</evidence>
<dbReference type="EMBL" id="JAXOJX010000104">
    <property type="protein sequence ID" value="MDZ5461257.1"/>
    <property type="molecule type" value="Genomic_DNA"/>
</dbReference>
<accession>A0ABU5IQS7</accession>
<feature type="chain" id="PRO_5046747372" evidence="1">
    <location>
        <begin position="48"/>
        <end position="197"/>
    </location>
</feature>